<name>A0A075AWA2_ROZAC</name>
<protein>
    <submittedName>
        <fullName evidence="3">Uncharacterized protein</fullName>
    </submittedName>
</protein>
<evidence type="ECO:0000256" key="1">
    <source>
        <dbReference type="SAM" id="MobiDB-lite"/>
    </source>
</evidence>
<accession>A0A075AWA2</accession>
<feature type="transmembrane region" description="Helical" evidence="2">
    <location>
        <begin position="29"/>
        <end position="49"/>
    </location>
</feature>
<feature type="compositionally biased region" description="Basic and acidic residues" evidence="1">
    <location>
        <begin position="81"/>
        <end position="90"/>
    </location>
</feature>
<feature type="region of interest" description="Disordered" evidence="1">
    <location>
        <begin position="57"/>
        <end position="90"/>
    </location>
</feature>
<reference evidence="3 4" key="1">
    <citation type="journal article" date="2013" name="Curr. Biol.">
        <title>Shared signatures of parasitism and phylogenomics unite Cryptomycota and microsporidia.</title>
        <authorList>
            <person name="James T.Y."/>
            <person name="Pelin A."/>
            <person name="Bonen L."/>
            <person name="Ahrendt S."/>
            <person name="Sain D."/>
            <person name="Corradi N."/>
            <person name="Stajich J.E."/>
        </authorList>
    </citation>
    <scope>NUCLEOTIDE SEQUENCE [LARGE SCALE GENOMIC DNA]</scope>
    <source>
        <strain evidence="3 4">CSF55</strain>
    </source>
</reference>
<evidence type="ECO:0000313" key="3">
    <source>
        <dbReference type="EMBL" id="EPZ32987.1"/>
    </source>
</evidence>
<dbReference type="EMBL" id="KE561091">
    <property type="protein sequence ID" value="EPZ32987.1"/>
    <property type="molecule type" value="Genomic_DNA"/>
</dbReference>
<feature type="region of interest" description="Disordered" evidence="1">
    <location>
        <begin position="244"/>
        <end position="265"/>
    </location>
</feature>
<evidence type="ECO:0000313" key="4">
    <source>
        <dbReference type="Proteomes" id="UP000030755"/>
    </source>
</evidence>
<organism evidence="3 4">
    <name type="scientific">Rozella allomycis (strain CSF55)</name>
    <dbReference type="NCBI Taxonomy" id="988480"/>
    <lineage>
        <taxon>Eukaryota</taxon>
        <taxon>Fungi</taxon>
        <taxon>Fungi incertae sedis</taxon>
        <taxon>Cryptomycota</taxon>
        <taxon>Cryptomycota incertae sedis</taxon>
        <taxon>Rozella</taxon>
    </lineage>
</organism>
<keyword evidence="2" id="KW-0472">Membrane</keyword>
<sequence length="265" mass="29775">MSTTCNFETTGVADGYILVPYVGILKLEIFVGVTVGGGVFILALLYFCVRRFTSRRTGNDVEGGTKKEKPSFTGILAQEAGTEKDKEEPFRRGLFAKEKGNEANMSSSALIADSKTRETTKLTPAGHRLSRMNPNITMEPLVQIHGHEKKIRDAKFDVSKRSTVADIDDIVPLAVLKETQIKEQVDEEELPLGIVKAMKKRQEEDEDNTTLANLVPSSNRDFNLNHRYTHDDDNVALGILYRPPTEKSDDWETFHEDGIDRMERK</sequence>
<proteinExistence type="predicted"/>
<keyword evidence="4" id="KW-1185">Reference proteome</keyword>
<dbReference type="HOGENOM" id="CLU_1050340_0_0_1"/>
<gene>
    <name evidence="3" type="ORF">O9G_003718</name>
</gene>
<keyword evidence="2" id="KW-0812">Transmembrane</keyword>
<dbReference type="Proteomes" id="UP000030755">
    <property type="component" value="Unassembled WGS sequence"/>
</dbReference>
<keyword evidence="2" id="KW-1133">Transmembrane helix</keyword>
<feature type="compositionally biased region" description="Basic and acidic residues" evidence="1">
    <location>
        <begin position="57"/>
        <end position="70"/>
    </location>
</feature>
<evidence type="ECO:0000256" key="2">
    <source>
        <dbReference type="SAM" id="Phobius"/>
    </source>
</evidence>
<dbReference type="AlphaFoldDB" id="A0A075AWA2"/>